<gene>
    <name evidence="2" type="ORF">JF535_14970</name>
</gene>
<protein>
    <recommendedName>
        <fullName evidence="4">Flagellar assembly protein FliH/Type III secretion system HrpE domain-containing protein</fullName>
    </recommendedName>
</protein>
<comment type="caution">
    <text evidence="2">The sequence shown here is derived from an EMBL/GenBank/DDBJ whole genome shotgun (WGS) entry which is preliminary data.</text>
</comment>
<feature type="region of interest" description="Disordered" evidence="1">
    <location>
        <begin position="1"/>
        <end position="25"/>
    </location>
</feature>
<keyword evidence="3" id="KW-1185">Reference proteome</keyword>
<evidence type="ECO:0000313" key="3">
    <source>
        <dbReference type="Proteomes" id="UP000664293"/>
    </source>
</evidence>
<evidence type="ECO:0000256" key="1">
    <source>
        <dbReference type="SAM" id="MobiDB-lite"/>
    </source>
</evidence>
<feature type="compositionally biased region" description="Polar residues" evidence="1">
    <location>
        <begin position="9"/>
        <end position="25"/>
    </location>
</feature>
<evidence type="ECO:0008006" key="4">
    <source>
        <dbReference type="Google" id="ProtNLM"/>
    </source>
</evidence>
<dbReference type="EMBL" id="JAEKJR010000002">
    <property type="protein sequence ID" value="MBN8432152.1"/>
    <property type="molecule type" value="Genomic_DNA"/>
</dbReference>
<name>A0ABS3EA28_9GAMM</name>
<proteinExistence type="predicted"/>
<dbReference type="Proteomes" id="UP000664293">
    <property type="component" value="Unassembled WGS sequence"/>
</dbReference>
<accession>A0ABS3EA28</accession>
<evidence type="ECO:0000313" key="2">
    <source>
        <dbReference type="EMBL" id="MBN8432152.1"/>
    </source>
</evidence>
<organism evidence="2 3">
    <name type="scientific">Microbulbifer salipaludis</name>
    <dbReference type="NCBI Taxonomy" id="187980"/>
    <lineage>
        <taxon>Bacteria</taxon>
        <taxon>Pseudomonadati</taxon>
        <taxon>Pseudomonadota</taxon>
        <taxon>Gammaproteobacteria</taxon>
        <taxon>Cellvibrionales</taxon>
        <taxon>Microbulbiferaceae</taxon>
        <taxon>Microbulbifer</taxon>
    </lineage>
</organism>
<dbReference type="RefSeq" id="WP_207003449.1">
    <property type="nucleotide sequence ID" value="NZ_JAEKJR010000002.1"/>
</dbReference>
<sequence length="218" mass="24198">MGTLKLPVKQSQAPNELSQVQPSQLQSEAVAIPPGLISSEELKAAEKQAYERGLEDGQNAANRKVAAEREEIDALTKVLKKKILMLEESANAIADLVNEFNMGAQVINSGVEEISSQLENKLARDFLFDEELLAQQMARKVERFSKELMLVDYRIIADSGLRESFEMDESLAHHLAKIQVEKGACKLVLIDSNGELYWDPGMIRDALMESPVPDSKCP</sequence>
<reference evidence="2 3" key="1">
    <citation type="submission" date="2020-12" db="EMBL/GenBank/DDBJ databases">
        <title>Oil enriched cultivation method for isolating marine PHA-producing bacteria.</title>
        <authorList>
            <person name="Zheng W."/>
            <person name="Yu S."/>
            <person name="Huang Y."/>
        </authorList>
    </citation>
    <scope>NUCLEOTIDE SEQUENCE [LARGE SCALE GENOMIC DNA]</scope>
    <source>
        <strain evidence="2 3">SN0-2</strain>
    </source>
</reference>